<dbReference type="CDD" id="cd06911">
    <property type="entry name" value="VirB9_CagX_TrbG"/>
    <property type="match status" value="1"/>
</dbReference>
<dbReference type="GeneID" id="56577066"/>
<dbReference type="NCBIfam" id="TIGR02775">
    <property type="entry name" value="TrbG_Ti"/>
    <property type="match status" value="1"/>
</dbReference>
<evidence type="ECO:0000256" key="1">
    <source>
        <dbReference type="ARBA" id="ARBA00006135"/>
    </source>
</evidence>
<protein>
    <submittedName>
        <fullName evidence="3">P-type conjugative transfer protein TrbG</fullName>
    </submittedName>
</protein>
<proteinExistence type="inferred from homology"/>
<dbReference type="InterPro" id="IPR038161">
    <property type="entry name" value="VirB9/CagX/TrbG_C_sf"/>
</dbReference>
<keyword evidence="6" id="KW-1185">Reference proteome</keyword>
<comment type="similarity">
    <text evidence="1">Belongs to the TrbG/VirB9 family.</text>
</comment>
<reference evidence="4 6" key="2">
    <citation type="submission" date="2020-12" db="EMBL/GenBank/DDBJ databases">
        <title>FDA dAtabase for Regulatory Grade micrObial Sequences (FDA-ARGOS): Supporting development and validation of Infectious Disease Dx tests.</title>
        <authorList>
            <person name="Kerrigan L."/>
            <person name="Long C."/>
            <person name="Tallon L."/>
            <person name="Sadzewicz L."/>
            <person name="Zhao X."/>
            <person name="Boylan J."/>
            <person name="Ott S."/>
            <person name="Bowen H."/>
            <person name="Vavikolanu K."/>
            <person name="Mehta A."/>
            <person name="Aluvathingal J."/>
            <person name="Nadendla S."/>
            <person name="Yan Y."/>
            <person name="Sichtig H."/>
        </authorList>
    </citation>
    <scope>NUCLEOTIDE SEQUENCE [LARGE SCALE GENOMIC DNA]</scope>
    <source>
        <strain evidence="4 6">FDAARGOS_1026</strain>
    </source>
</reference>
<evidence type="ECO:0000313" key="3">
    <source>
        <dbReference type="EMBL" id="QAT15000.1"/>
    </source>
</evidence>
<dbReference type="EMBL" id="CP066026">
    <property type="protein sequence ID" value="QQB87619.1"/>
    <property type="molecule type" value="Genomic_DNA"/>
</dbReference>
<dbReference type="KEGG" id="bdm:EQG53_11850"/>
<accession>A0A381AK06</accession>
<dbReference type="Gene3D" id="2.60.40.2500">
    <property type="match status" value="1"/>
</dbReference>
<dbReference type="InterPro" id="IPR014142">
    <property type="entry name" value="TrbG_Ti"/>
</dbReference>
<name>A0A381AK06_BREDI</name>
<dbReference type="AlphaFoldDB" id="A0A381AK06"/>
<evidence type="ECO:0000313" key="4">
    <source>
        <dbReference type="EMBL" id="QQB87619.1"/>
    </source>
</evidence>
<sequence>MDPRRFMIPLGAGLLAAWSPLPDPVEPVAETARPYVEAAPGPTVRRGRRAIADANVEARAASRSDRFEGGIQVFAWSPGRVYEVWTSPLRVTTLTLAEGETLVAKAAGDTVRWQVGEASSGDGVGRRTHVLLKPLQRGLETNLILTTDRRVYLIALKSGAPEAFNPAIAWDTPPAVVASDPIEPAPMPEVGPVRPEGPLNARYAIEGRRIAWTPTAVFDDGRRTFIAFGPGLEAGEAPALFVIAPDGQAQYVNYRQSGGLFIADRLFDRAELRIGERRPQIVRIRRLGEARP</sequence>
<gene>
    <name evidence="3" type="primary">trbG</name>
    <name evidence="3" type="ORF">EQG53_11850</name>
    <name evidence="4" type="ORF">I6H83_10595</name>
</gene>
<dbReference type="InterPro" id="IPR033645">
    <property type="entry name" value="VirB9/CagX/TrbG_C"/>
</dbReference>
<dbReference type="Proteomes" id="UP000596117">
    <property type="component" value="Chromosome"/>
</dbReference>
<dbReference type="RefSeq" id="WP_115616102.1">
    <property type="nucleotide sequence ID" value="NZ_BJNC01000008.1"/>
</dbReference>
<keyword evidence="2" id="KW-0732">Signal</keyword>
<reference evidence="3 5" key="1">
    <citation type="submission" date="2019-01" db="EMBL/GenBank/DDBJ databases">
        <title>Brevundimonas diminuta Genome sequencing and assembly.</title>
        <authorList>
            <person name="Chen H."/>
        </authorList>
    </citation>
    <scope>NUCLEOTIDE SEQUENCE [LARGE SCALE GENOMIC DNA]</scope>
    <source>
        <strain evidence="3">ATCC</strain>
        <strain evidence="5">ATCC(B) 19146</strain>
    </source>
</reference>
<organism evidence="3 5">
    <name type="scientific">Brevundimonas diminuta</name>
    <name type="common">Pseudomonas diminuta</name>
    <dbReference type="NCBI Taxonomy" id="293"/>
    <lineage>
        <taxon>Bacteria</taxon>
        <taxon>Pseudomonadati</taxon>
        <taxon>Pseudomonadota</taxon>
        <taxon>Alphaproteobacteria</taxon>
        <taxon>Caulobacterales</taxon>
        <taxon>Caulobacteraceae</taxon>
        <taxon>Brevundimonas</taxon>
    </lineage>
</organism>
<evidence type="ECO:0000313" key="5">
    <source>
        <dbReference type="Proteomes" id="UP000287388"/>
    </source>
</evidence>
<dbReference type="Proteomes" id="UP000287388">
    <property type="component" value="Chromosome"/>
</dbReference>
<evidence type="ECO:0000313" key="6">
    <source>
        <dbReference type="Proteomes" id="UP000596117"/>
    </source>
</evidence>
<dbReference type="InterPro" id="IPR010258">
    <property type="entry name" value="Conjugal_tfr_TrbG/VirB9/CagX"/>
</dbReference>
<dbReference type="EMBL" id="CP035093">
    <property type="protein sequence ID" value="QAT15000.1"/>
    <property type="molecule type" value="Genomic_DNA"/>
</dbReference>
<evidence type="ECO:0000256" key="2">
    <source>
        <dbReference type="ARBA" id="ARBA00022729"/>
    </source>
</evidence>
<dbReference type="Pfam" id="PF03524">
    <property type="entry name" value="CagX"/>
    <property type="match status" value="1"/>
</dbReference>